<gene>
    <name evidence="2" type="ORF">QTN47_24490</name>
</gene>
<proteinExistence type="predicted"/>
<feature type="chain" id="PRO_5046593660" description="DUF5703 domain-containing protein" evidence="1">
    <location>
        <begin position="32"/>
        <end position="846"/>
    </location>
</feature>
<accession>A0ABV3ZLL0</accession>
<evidence type="ECO:0000313" key="2">
    <source>
        <dbReference type="EMBL" id="MEX6690688.1"/>
    </source>
</evidence>
<protein>
    <recommendedName>
        <fullName evidence="4">DUF5703 domain-containing protein</fullName>
    </recommendedName>
</protein>
<name>A0ABV3ZLL0_9BACT</name>
<dbReference type="Proteomes" id="UP001560573">
    <property type="component" value="Unassembled WGS sequence"/>
</dbReference>
<evidence type="ECO:0008006" key="4">
    <source>
        <dbReference type="Google" id="ProtNLM"/>
    </source>
</evidence>
<evidence type="ECO:0000256" key="1">
    <source>
        <dbReference type="SAM" id="SignalP"/>
    </source>
</evidence>
<evidence type="ECO:0000313" key="3">
    <source>
        <dbReference type="Proteomes" id="UP001560573"/>
    </source>
</evidence>
<keyword evidence="3" id="KW-1185">Reference proteome</keyword>
<feature type="signal peptide" evidence="1">
    <location>
        <begin position="1"/>
        <end position="31"/>
    </location>
</feature>
<dbReference type="EMBL" id="JAULBC010000010">
    <property type="protein sequence ID" value="MEX6690688.1"/>
    <property type="molecule type" value="Genomic_DNA"/>
</dbReference>
<reference evidence="2 3" key="1">
    <citation type="submission" date="2023-07" db="EMBL/GenBank/DDBJ databases">
        <authorList>
            <person name="Lian W.-H."/>
        </authorList>
    </citation>
    <scope>NUCLEOTIDE SEQUENCE [LARGE SCALE GENOMIC DNA]</scope>
    <source>
        <strain evidence="2 3">SYSU DXS3180</strain>
    </source>
</reference>
<keyword evidence="1" id="KW-0732">Signal</keyword>
<sequence length="846" mass="94290">MQNNLLTKIARYAACCSIFVTSFIVSSFSPASDITLTTDWLTLQINNSGNITGIVSKINSRNYGAASMQSPLLTLYKDSVYIKPTKAVYNGGKKQITLNFSNGSVATVGVVGKGAYLRFELQKLMPRNGVQAIVWGPFATSIHESIGETVCVVHDNDFAVGLQALNINTIEGLPDGNDNAGGGSFIDPLPGQHLPDSLKDKVGMPVEVNVNVTGDMPEYVRMYRGSAAVKKSYGSELRLFSRDRRIPRIVNNGNAGKHQYVQPVDVDFAGSAIAFFGCEETKVLDVIGEIEKNEKLPHPMLNGEWVKRSPVPGQAYLMYEGKDMTQGMAYADSCGFKLIHAGDLFESWGHFGLHTKRFPQGAADIEKLTNTGWHRNIALGVHTLTMFTGTNDAYISPVPSDSLAKSGTTSLSKDLSEDDKDIFIDDPSFFRNAFGTHTVKIGKELINFRAVSTEAPWRLLDCKRGQYKTAKTGHKAGERVDKLVNSDYQGFYPDIYLQDAFAKRLATVCNTTGLGLMDFDGYGGESPTGHGTYGAARFVDLWYRSLDKYVLTCGAGTFHYYWHIYSFMNWGEPWYNALRQSQVNYRIENQRYFNRNYMPHMLGWFSLGADYRPEEIEWIQARSAAFNAGYLLRVDESIEKNGFKTDVFSAIREWQSARNAKAFSKDQLKLLQDPKNEFHLEKTGDKSWNLYPVNLQSSYEHKFRRVQTGEPVSTRLSVQNPYAAQPAKLYITIQAEEGNKTETVSAIKIEINSYQSLEIDEALKAGDRIVVDGKSVYKCDATWNKIKELKVAGIPQLNAGVNQVVVTSEFSSEQSPRLKMEFKFVGEPQKVKTGEYAGMKAPKGVK</sequence>
<dbReference type="RefSeq" id="WP_369332103.1">
    <property type="nucleotide sequence ID" value="NZ_JAULBC010000010.1"/>
</dbReference>
<comment type="caution">
    <text evidence="2">The sequence shown here is derived from an EMBL/GenBank/DDBJ whole genome shotgun (WGS) entry which is preliminary data.</text>
</comment>
<organism evidence="2 3">
    <name type="scientific">Danxiaibacter flavus</name>
    <dbReference type="NCBI Taxonomy" id="3049108"/>
    <lineage>
        <taxon>Bacteria</taxon>
        <taxon>Pseudomonadati</taxon>
        <taxon>Bacteroidota</taxon>
        <taxon>Chitinophagia</taxon>
        <taxon>Chitinophagales</taxon>
        <taxon>Chitinophagaceae</taxon>
        <taxon>Danxiaibacter</taxon>
    </lineage>
</organism>